<reference evidence="2 3" key="1">
    <citation type="submission" date="2017-08" db="EMBL/GenBank/DDBJ databases">
        <title>Mechanisms for carbon and nitrogen cycling indicate functional differentiation within the Candidate Phyla Radiation.</title>
        <authorList>
            <person name="Danczak R.E."/>
            <person name="Johnston M.D."/>
            <person name="Kenah C."/>
            <person name="Slattery M."/>
            <person name="Wrighton K.C."/>
            <person name="Wilkins M.J."/>
        </authorList>
    </citation>
    <scope>NUCLEOTIDE SEQUENCE [LARGE SCALE GENOMIC DNA]</scope>
    <source>
        <strain evidence="2">Gr01-1014_85</strain>
    </source>
</reference>
<protein>
    <recommendedName>
        <fullName evidence="4">DUF3096 domain-containing protein</fullName>
    </recommendedName>
</protein>
<keyword evidence="1" id="KW-0812">Transmembrane</keyword>
<gene>
    <name evidence="2" type="ORF">CEO22_607</name>
</gene>
<dbReference type="EMBL" id="VMFD01000066">
    <property type="protein sequence ID" value="TSC65103.1"/>
    <property type="molecule type" value="Genomic_DNA"/>
</dbReference>
<sequence length="44" mass="5079">MRNMPLIGIISIATGLICYLFPHFQVYIVPAYLVIFGLLNLRKR</sequence>
<accession>A0A554J9T1</accession>
<keyword evidence="1" id="KW-1133">Transmembrane helix</keyword>
<comment type="caution">
    <text evidence="2">The sequence shown here is derived from an EMBL/GenBank/DDBJ whole genome shotgun (WGS) entry which is preliminary data.</text>
</comment>
<organism evidence="2 3">
    <name type="scientific">Candidatus Berkelbacteria bacterium Gr01-1014_85</name>
    <dbReference type="NCBI Taxonomy" id="2017150"/>
    <lineage>
        <taxon>Bacteria</taxon>
        <taxon>Candidatus Berkelbacteria</taxon>
    </lineage>
</organism>
<evidence type="ECO:0000313" key="3">
    <source>
        <dbReference type="Proteomes" id="UP000316253"/>
    </source>
</evidence>
<evidence type="ECO:0000256" key="1">
    <source>
        <dbReference type="SAM" id="Phobius"/>
    </source>
</evidence>
<keyword evidence="1" id="KW-0472">Membrane</keyword>
<feature type="transmembrane region" description="Helical" evidence="1">
    <location>
        <begin position="6"/>
        <end position="39"/>
    </location>
</feature>
<evidence type="ECO:0008006" key="4">
    <source>
        <dbReference type="Google" id="ProtNLM"/>
    </source>
</evidence>
<name>A0A554J9T1_9BACT</name>
<dbReference type="AlphaFoldDB" id="A0A554J9T1"/>
<evidence type="ECO:0000313" key="2">
    <source>
        <dbReference type="EMBL" id="TSC65103.1"/>
    </source>
</evidence>
<dbReference type="Proteomes" id="UP000316253">
    <property type="component" value="Unassembled WGS sequence"/>
</dbReference>
<proteinExistence type="predicted"/>